<reference evidence="3 4" key="1">
    <citation type="submission" date="2014-04" db="EMBL/GenBank/DDBJ databases">
        <title>Evolutionary Origins and Diversification of the Mycorrhizal Mutualists.</title>
        <authorList>
            <consortium name="DOE Joint Genome Institute"/>
            <consortium name="Mycorrhizal Genomics Consortium"/>
            <person name="Kohler A."/>
            <person name="Kuo A."/>
            <person name="Nagy L.G."/>
            <person name="Floudas D."/>
            <person name="Copeland A."/>
            <person name="Barry K.W."/>
            <person name="Cichocki N."/>
            <person name="Veneault-Fourrey C."/>
            <person name="LaButti K."/>
            <person name="Lindquist E.A."/>
            <person name="Lipzen A."/>
            <person name="Lundell T."/>
            <person name="Morin E."/>
            <person name="Murat C."/>
            <person name="Riley R."/>
            <person name="Ohm R."/>
            <person name="Sun H."/>
            <person name="Tunlid A."/>
            <person name="Henrissat B."/>
            <person name="Grigoriev I.V."/>
            <person name="Hibbett D.S."/>
            <person name="Martin F."/>
        </authorList>
    </citation>
    <scope>NUCLEOTIDE SEQUENCE [LARGE SCALE GENOMIC DNA]</scope>
    <source>
        <strain evidence="3 4">Koide BX008</strain>
    </source>
</reference>
<dbReference type="GO" id="GO:0009251">
    <property type="term" value="P:glucan catabolic process"/>
    <property type="evidence" value="ECO:0007669"/>
    <property type="project" value="TreeGrafter"/>
</dbReference>
<dbReference type="InterPro" id="IPR050546">
    <property type="entry name" value="Glycosyl_Hydrlase_16"/>
</dbReference>
<dbReference type="PANTHER" id="PTHR10963">
    <property type="entry name" value="GLYCOSYL HYDROLASE-RELATED"/>
    <property type="match status" value="1"/>
</dbReference>
<proteinExistence type="predicted"/>
<evidence type="ECO:0000256" key="1">
    <source>
        <dbReference type="SAM" id="SignalP"/>
    </source>
</evidence>
<evidence type="ECO:0000313" key="3">
    <source>
        <dbReference type="EMBL" id="KIL60802.1"/>
    </source>
</evidence>
<dbReference type="SUPFAM" id="SSF49899">
    <property type="entry name" value="Concanavalin A-like lectins/glucanases"/>
    <property type="match status" value="1"/>
</dbReference>
<evidence type="ECO:0000259" key="2">
    <source>
        <dbReference type="PROSITE" id="PS51762"/>
    </source>
</evidence>
<dbReference type="Proteomes" id="UP000054549">
    <property type="component" value="Unassembled WGS sequence"/>
</dbReference>
<dbReference type="Gene3D" id="2.60.120.200">
    <property type="match status" value="1"/>
</dbReference>
<sequence length="311" mass="33680">MKIYLANILTILASASTVLCGGYVLQDNIIGSGFYNAFTFENIADPTSGRVNYVDQATAQSQNLSYASSNDFILRADSWTVLNPSGPGRNSFRIRSIKTYTTAVMVFDIRHMPEGCGTWPAVWTTDESNWPNGGEVDILEGVNNLAPNTATLHTASGCTMPSSRTQLGTASGLDCNSATGCTVHFPTTQSYGSQFNAGGGGWYAMERTSSDIRVWFWPRNGAVPSDIQNGATTINTDNWGTPAADFPNTDCNYAQYFDAHNIIINLTFCGQWAGVVYSQDGCPGTCTDYVNNDPSAFSNAYFDFGSLRVFE</sequence>
<keyword evidence="4" id="KW-1185">Reference proteome</keyword>
<organism evidence="3 4">
    <name type="scientific">Amanita muscaria (strain Koide BX008)</name>
    <dbReference type="NCBI Taxonomy" id="946122"/>
    <lineage>
        <taxon>Eukaryota</taxon>
        <taxon>Fungi</taxon>
        <taxon>Dikarya</taxon>
        <taxon>Basidiomycota</taxon>
        <taxon>Agaricomycotina</taxon>
        <taxon>Agaricomycetes</taxon>
        <taxon>Agaricomycetidae</taxon>
        <taxon>Agaricales</taxon>
        <taxon>Pluteineae</taxon>
        <taxon>Amanitaceae</taxon>
        <taxon>Amanita</taxon>
    </lineage>
</organism>
<protein>
    <submittedName>
        <fullName evidence="3">Glycoside hydrolase family 16 protein</fullName>
    </submittedName>
</protein>
<dbReference type="CDD" id="cd02181">
    <property type="entry name" value="GH16_fungal_Lam16A_glucanase"/>
    <property type="match status" value="1"/>
</dbReference>
<dbReference type="AlphaFoldDB" id="A0A0C2WH47"/>
<evidence type="ECO:0000313" key="4">
    <source>
        <dbReference type="Proteomes" id="UP000054549"/>
    </source>
</evidence>
<dbReference type="InterPro" id="IPR000757">
    <property type="entry name" value="Beta-glucanase-like"/>
</dbReference>
<dbReference type="InParanoid" id="A0A0C2WH47"/>
<name>A0A0C2WH47_AMAMK</name>
<accession>A0A0C2WH47</accession>
<dbReference type="GO" id="GO:0004553">
    <property type="term" value="F:hydrolase activity, hydrolyzing O-glycosyl compounds"/>
    <property type="evidence" value="ECO:0007669"/>
    <property type="project" value="InterPro"/>
</dbReference>
<keyword evidence="3" id="KW-0378">Hydrolase</keyword>
<dbReference type="HOGENOM" id="CLU_016972_1_1_1"/>
<feature type="signal peptide" evidence="1">
    <location>
        <begin position="1"/>
        <end position="20"/>
    </location>
</feature>
<dbReference type="EMBL" id="KN818293">
    <property type="protein sequence ID" value="KIL60802.1"/>
    <property type="molecule type" value="Genomic_DNA"/>
</dbReference>
<dbReference type="PANTHER" id="PTHR10963:SF24">
    <property type="entry name" value="GLYCOSIDASE C21B10.07-RELATED"/>
    <property type="match status" value="1"/>
</dbReference>
<dbReference type="InterPro" id="IPR013320">
    <property type="entry name" value="ConA-like_dom_sf"/>
</dbReference>
<keyword evidence="1" id="KW-0732">Signal</keyword>
<dbReference type="Pfam" id="PF26113">
    <property type="entry name" value="GH16_XgeA"/>
    <property type="match status" value="1"/>
</dbReference>
<dbReference type="OrthoDB" id="192832at2759"/>
<gene>
    <name evidence="3" type="ORF">M378DRAFT_13938</name>
</gene>
<feature type="domain" description="GH16" evidence="2">
    <location>
        <begin position="38"/>
        <end position="281"/>
    </location>
</feature>
<feature type="chain" id="PRO_5002158161" evidence="1">
    <location>
        <begin position="21"/>
        <end position="311"/>
    </location>
</feature>
<dbReference type="PROSITE" id="PS51762">
    <property type="entry name" value="GH16_2"/>
    <property type="match status" value="1"/>
</dbReference>
<dbReference type="STRING" id="946122.A0A0C2WH47"/>